<dbReference type="EMBL" id="VSSQ01049011">
    <property type="protein sequence ID" value="MPN03070.1"/>
    <property type="molecule type" value="Genomic_DNA"/>
</dbReference>
<sequence>MSEVYDQLKGIRCPSTIRQKNMSCTSCPDAIARVLLKVSKYIDSGADYTTPDAQAKTLAPQPAPVPQSSAPFVPADTVEVPANASEVHVCPECGGKVEHEGGCVICRACGFSKCG</sequence>
<dbReference type="GO" id="GO:0071897">
    <property type="term" value="P:DNA biosynthetic process"/>
    <property type="evidence" value="ECO:0007669"/>
    <property type="project" value="UniProtKB-KW"/>
</dbReference>
<accession>A0A645ENZ6</accession>
<feature type="domain" description="TSCPD" evidence="7">
    <location>
        <begin position="2"/>
        <end position="36"/>
    </location>
</feature>
<organism evidence="8">
    <name type="scientific">bioreactor metagenome</name>
    <dbReference type="NCBI Taxonomy" id="1076179"/>
    <lineage>
        <taxon>unclassified sequences</taxon>
        <taxon>metagenomes</taxon>
        <taxon>ecological metagenomes</taxon>
    </lineage>
</organism>
<comment type="catalytic activity">
    <reaction evidence="5">
        <text>a 2'-deoxyribonucleoside 5'-diphosphate + [thioredoxin]-disulfide + H2O = a ribonucleoside 5'-diphosphate + [thioredoxin]-dithiol</text>
        <dbReference type="Rhea" id="RHEA:23252"/>
        <dbReference type="Rhea" id="RHEA-COMP:10698"/>
        <dbReference type="Rhea" id="RHEA-COMP:10700"/>
        <dbReference type="ChEBI" id="CHEBI:15377"/>
        <dbReference type="ChEBI" id="CHEBI:29950"/>
        <dbReference type="ChEBI" id="CHEBI:50058"/>
        <dbReference type="ChEBI" id="CHEBI:57930"/>
        <dbReference type="ChEBI" id="CHEBI:73316"/>
        <dbReference type="EC" id="1.17.4.1"/>
    </reaction>
</comment>
<keyword evidence="3" id="KW-0237">DNA synthesis</keyword>
<evidence type="ECO:0000256" key="4">
    <source>
        <dbReference type="ARBA" id="ARBA00022741"/>
    </source>
</evidence>
<comment type="similarity">
    <text evidence="1">Belongs to the ribonucleoside diphosphate reductase class-2 family.</text>
</comment>
<reference evidence="8" key="1">
    <citation type="submission" date="2019-08" db="EMBL/GenBank/DDBJ databases">
        <authorList>
            <person name="Kucharzyk K."/>
            <person name="Murdoch R.W."/>
            <person name="Higgins S."/>
            <person name="Loffler F."/>
        </authorList>
    </citation>
    <scope>NUCLEOTIDE SEQUENCE</scope>
</reference>
<dbReference type="InterPro" id="IPR024434">
    <property type="entry name" value="TSCPD_dom"/>
</dbReference>
<dbReference type="AlphaFoldDB" id="A0A645ENZ6"/>
<evidence type="ECO:0000256" key="6">
    <source>
        <dbReference type="SAM" id="MobiDB-lite"/>
    </source>
</evidence>
<evidence type="ECO:0000259" key="7">
    <source>
        <dbReference type="Pfam" id="PF12637"/>
    </source>
</evidence>
<feature type="region of interest" description="Disordered" evidence="6">
    <location>
        <begin position="52"/>
        <end position="72"/>
    </location>
</feature>
<protein>
    <recommendedName>
        <fullName evidence="2">ribonucleoside-diphosphate reductase</fullName>
        <ecNumber evidence="2">1.17.4.1</ecNumber>
    </recommendedName>
</protein>
<evidence type="ECO:0000256" key="1">
    <source>
        <dbReference type="ARBA" id="ARBA00007405"/>
    </source>
</evidence>
<name>A0A645ENZ6_9ZZZZ</name>
<proteinExistence type="inferred from homology"/>
<evidence type="ECO:0000313" key="8">
    <source>
        <dbReference type="EMBL" id="MPN03070.1"/>
    </source>
</evidence>
<evidence type="ECO:0000256" key="3">
    <source>
        <dbReference type="ARBA" id="ARBA00022634"/>
    </source>
</evidence>
<comment type="caution">
    <text evidence="8">The sequence shown here is derived from an EMBL/GenBank/DDBJ whole genome shotgun (WGS) entry which is preliminary data.</text>
</comment>
<evidence type="ECO:0000256" key="5">
    <source>
        <dbReference type="ARBA" id="ARBA00047754"/>
    </source>
</evidence>
<keyword evidence="4" id="KW-0547">Nucleotide-binding</keyword>
<gene>
    <name evidence="8" type="ORF">SDC9_150293</name>
</gene>
<evidence type="ECO:0000256" key="2">
    <source>
        <dbReference type="ARBA" id="ARBA00012274"/>
    </source>
</evidence>
<dbReference type="GO" id="GO:0000166">
    <property type="term" value="F:nucleotide binding"/>
    <property type="evidence" value="ECO:0007669"/>
    <property type="project" value="UniProtKB-KW"/>
</dbReference>
<dbReference type="EC" id="1.17.4.1" evidence="2"/>
<dbReference type="Pfam" id="PF12637">
    <property type="entry name" value="TSCPD"/>
    <property type="match status" value="1"/>
</dbReference>
<dbReference type="GO" id="GO:0004748">
    <property type="term" value="F:ribonucleoside-diphosphate reductase activity, thioredoxin disulfide as acceptor"/>
    <property type="evidence" value="ECO:0007669"/>
    <property type="project" value="UniProtKB-EC"/>
</dbReference>